<dbReference type="AlphaFoldDB" id="A0A2P2JZP0"/>
<organism evidence="2">
    <name type="scientific">Rhizophora mucronata</name>
    <name type="common">Asiatic mangrove</name>
    <dbReference type="NCBI Taxonomy" id="61149"/>
    <lineage>
        <taxon>Eukaryota</taxon>
        <taxon>Viridiplantae</taxon>
        <taxon>Streptophyta</taxon>
        <taxon>Embryophyta</taxon>
        <taxon>Tracheophyta</taxon>
        <taxon>Spermatophyta</taxon>
        <taxon>Magnoliopsida</taxon>
        <taxon>eudicotyledons</taxon>
        <taxon>Gunneridae</taxon>
        <taxon>Pentapetalae</taxon>
        <taxon>rosids</taxon>
        <taxon>fabids</taxon>
        <taxon>Malpighiales</taxon>
        <taxon>Rhizophoraceae</taxon>
        <taxon>Rhizophora</taxon>
    </lineage>
</organism>
<feature type="region of interest" description="Disordered" evidence="1">
    <location>
        <begin position="1"/>
        <end position="20"/>
    </location>
</feature>
<protein>
    <submittedName>
        <fullName evidence="2">Uncharacterized protein</fullName>
    </submittedName>
</protein>
<name>A0A2P2JZP0_RHIMU</name>
<dbReference type="EMBL" id="GGEC01018435">
    <property type="protein sequence ID" value="MBW98918.1"/>
    <property type="molecule type" value="Transcribed_RNA"/>
</dbReference>
<sequence>MTFEESRFLPMKRNQHKFIG</sequence>
<evidence type="ECO:0000313" key="2">
    <source>
        <dbReference type="EMBL" id="MBW98918.1"/>
    </source>
</evidence>
<reference evidence="2" key="1">
    <citation type="submission" date="2018-02" db="EMBL/GenBank/DDBJ databases">
        <title>Rhizophora mucronata_Transcriptome.</title>
        <authorList>
            <person name="Meera S.P."/>
            <person name="Sreeshan A."/>
            <person name="Augustine A."/>
        </authorList>
    </citation>
    <scope>NUCLEOTIDE SEQUENCE</scope>
    <source>
        <tissue evidence="2">Leaf</tissue>
    </source>
</reference>
<accession>A0A2P2JZP0</accession>
<proteinExistence type="predicted"/>
<evidence type="ECO:0000256" key="1">
    <source>
        <dbReference type="SAM" id="MobiDB-lite"/>
    </source>
</evidence>